<dbReference type="AlphaFoldDB" id="A0A3N4VBX9"/>
<proteinExistence type="predicted"/>
<evidence type="ECO:0000256" key="1">
    <source>
        <dbReference type="SAM" id="SignalP"/>
    </source>
</evidence>
<sequence>MKHRTRALRAALAALLFSTAMGFGAAQVFADDGVRGNAPQAACDAWACREECGEFGGELGPGGPGKPLMCYCCG</sequence>
<dbReference type="EMBL" id="RKQN01000003">
    <property type="protein sequence ID" value="RPE77129.1"/>
    <property type="molecule type" value="Genomic_DNA"/>
</dbReference>
<feature type="signal peptide" evidence="1">
    <location>
        <begin position="1"/>
        <end position="25"/>
    </location>
</feature>
<name>A0A3N4VBX9_9GAMM</name>
<accession>A0A3N4VBX9</accession>
<dbReference type="RefSeq" id="WP_170167621.1">
    <property type="nucleotide sequence ID" value="NZ_RKQN01000003.1"/>
</dbReference>
<organism evidence="2 3">
    <name type="scientific">Vulcaniibacterium tengchongense</name>
    <dbReference type="NCBI Taxonomy" id="1273429"/>
    <lineage>
        <taxon>Bacteria</taxon>
        <taxon>Pseudomonadati</taxon>
        <taxon>Pseudomonadota</taxon>
        <taxon>Gammaproteobacteria</taxon>
        <taxon>Lysobacterales</taxon>
        <taxon>Lysobacteraceae</taxon>
        <taxon>Vulcaniibacterium</taxon>
    </lineage>
</organism>
<dbReference type="Proteomes" id="UP000269708">
    <property type="component" value="Unassembled WGS sequence"/>
</dbReference>
<keyword evidence="3" id="KW-1185">Reference proteome</keyword>
<evidence type="ECO:0000313" key="3">
    <source>
        <dbReference type="Proteomes" id="UP000269708"/>
    </source>
</evidence>
<comment type="caution">
    <text evidence="2">The sequence shown here is derived from an EMBL/GenBank/DDBJ whole genome shotgun (WGS) entry which is preliminary data.</text>
</comment>
<keyword evidence="1" id="KW-0732">Signal</keyword>
<evidence type="ECO:0000313" key="2">
    <source>
        <dbReference type="EMBL" id="RPE77129.1"/>
    </source>
</evidence>
<evidence type="ECO:0008006" key="4">
    <source>
        <dbReference type="Google" id="ProtNLM"/>
    </source>
</evidence>
<protein>
    <recommendedName>
        <fullName evidence="4">Secreted protein</fullName>
    </recommendedName>
</protein>
<feature type="chain" id="PRO_5018290896" description="Secreted protein" evidence="1">
    <location>
        <begin position="26"/>
        <end position="74"/>
    </location>
</feature>
<gene>
    <name evidence="2" type="ORF">EDC50_2388</name>
</gene>
<reference evidence="2 3" key="1">
    <citation type="submission" date="2018-11" db="EMBL/GenBank/DDBJ databases">
        <title>Genomic Encyclopedia of Type Strains, Phase IV (KMG-IV): sequencing the most valuable type-strain genomes for metagenomic binning, comparative biology and taxonomic classification.</title>
        <authorList>
            <person name="Goeker M."/>
        </authorList>
    </citation>
    <scope>NUCLEOTIDE SEQUENCE [LARGE SCALE GENOMIC DNA]</scope>
    <source>
        <strain evidence="2 3">DSM 25623</strain>
    </source>
</reference>